<evidence type="ECO:0000313" key="1">
    <source>
        <dbReference type="EMBL" id="STO98579.1"/>
    </source>
</evidence>
<sequence>MHWQPNQTGLRADGERILDTLMDMAEQIANLPG</sequence>
<proteinExistence type="predicted"/>
<dbReference type="EMBL" id="UGHD01000003">
    <property type="protein sequence ID" value="STO98579.1"/>
    <property type="molecule type" value="Genomic_DNA"/>
</dbReference>
<dbReference type="Proteomes" id="UP000254512">
    <property type="component" value="Unassembled WGS sequence"/>
</dbReference>
<dbReference type="AlphaFoldDB" id="A0A377J8F5"/>
<reference evidence="1 2" key="1">
    <citation type="submission" date="2018-06" db="EMBL/GenBank/DDBJ databases">
        <authorList>
            <consortium name="Pathogen Informatics"/>
            <person name="Doyle S."/>
        </authorList>
    </citation>
    <scope>NUCLEOTIDE SEQUENCE [LARGE SCALE GENOMIC DNA]</scope>
    <source>
        <strain evidence="1 2">NCTC11645</strain>
    </source>
</reference>
<name>A0A377J8F5_GRIHO</name>
<evidence type="ECO:0000313" key="2">
    <source>
        <dbReference type="Proteomes" id="UP000254512"/>
    </source>
</evidence>
<organism evidence="1 2">
    <name type="scientific">Grimontia hollisae</name>
    <name type="common">Vibrio hollisae</name>
    <dbReference type="NCBI Taxonomy" id="673"/>
    <lineage>
        <taxon>Bacteria</taxon>
        <taxon>Pseudomonadati</taxon>
        <taxon>Pseudomonadota</taxon>
        <taxon>Gammaproteobacteria</taxon>
        <taxon>Vibrionales</taxon>
        <taxon>Vibrionaceae</taxon>
        <taxon>Grimontia</taxon>
    </lineage>
</organism>
<protein>
    <submittedName>
        <fullName evidence="1">Uncharacterized protein</fullName>
    </submittedName>
</protein>
<accession>A0A377J8F5</accession>
<gene>
    <name evidence="1" type="ORF">NCTC11645_03566</name>
</gene>